<proteinExistence type="inferred from homology"/>
<evidence type="ECO:0000259" key="15">
    <source>
        <dbReference type="PROSITE" id="PS51192"/>
    </source>
</evidence>
<reference evidence="17 18" key="1">
    <citation type="submission" date="2020-04" db="EMBL/GenBank/DDBJ databases">
        <title>Perkinsus olseni comparative genomics.</title>
        <authorList>
            <person name="Bogema D.R."/>
        </authorList>
    </citation>
    <scope>NUCLEOTIDE SEQUENCE [LARGE SCALE GENOMIC DNA]</scope>
    <source>
        <strain evidence="17">ATCC PRA-205</strain>
    </source>
</reference>
<dbReference type="PANTHER" id="PTHR47959">
    <property type="entry name" value="ATP-DEPENDENT RNA HELICASE RHLE-RELATED"/>
    <property type="match status" value="1"/>
</dbReference>
<dbReference type="InterPro" id="IPR014001">
    <property type="entry name" value="Helicase_ATP-bd"/>
</dbReference>
<accession>A0A7J6PXU6</accession>
<dbReference type="Proteomes" id="UP000574390">
    <property type="component" value="Unassembled WGS sequence"/>
</dbReference>
<dbReference type="PROSITE" id="PS51194">
    <property type="entry name" value="HELICASE_CTER"/>
    <property type="match status" value="1"/>
</dbReference>
<evidence type="ECO:0000259" key="16">
    <source>
        <dbReference type="PROSITE" id="PS51194"/>
    </source>
</evidence>
<feature type="zinc finger region" description="C3H1-type" evidence="12">
    <location>
        <begin position="528"/>
        <end position="555"/>
    </location>
</feature>
<dbReference type="EC" id="3.6.4.13" evidence="1"/>
<keyword evidence="7 12" id="KW-0862">Zinc</keyword>
<feature type="region of interest" description="Disordered" evidence="13">
    <location>
        <begin position="555"/>
        <end position="597"/>
    </location>
</feature>
<evidence type="ECO:0000256" key="5">
    <source>
        <dbReference type="ARBA" id="ARBA00022801"/>
    </source>
</evidence>
<feature type="compositionally biased region" description="Basic and acidic residues" evidence="13">
    <location>
        <begin position="576"/>
        <end position="585"/>
    </location>
</feature>
<dbReference type="Gene3D" id="4.10.1000.10">
    <property type="entry name" value="Zinc finger, CCCH-type"/>
    <property type="match status" value="3"/>
</dbReference>
<dbReference type="SUPFAM" id="SSF90229">
    <property type="entry name" value="CCCH zinc finger"/>
    <property type="match status" value="3"/>
</dbReference>
<dbReference type="GO" id="GO:0003723">
    <property type="term" value="F:RNA binding"/>
    <property type="evidence" value="ECO:0007669"/>
    <property type="project" value="UniProtKB-KW"/>
</dbReference>
<evidence type="ECO:0000256" key="13">
    <source>
        <dbReference type="SAM" id="MobiDB-lite"/>
    </source>
</evidence>
<comment type="caution">
    <text evidence="17">The sequence shown here is derived from an EMBL/GenBank/DDBJ whole genome shotgun (WGS) entry which is preliminary data.</text>
</comment>
<dbReference type="PROSITE" id="PS51192">
    <property type="entry name" value="HELICASE_ATP_BIND_1"/>
    <property type="match status" value="1"/>
</dbReference>
<keyword evidence="5" id="KW-0378">Hydrolase</keyword>
<comment type="similarity">
    <text evidence="10">Belongs to the DEAD box helicase family. DDX56/DBP9 subfamily.</text>
</comment>
<feature type="domain" description="C3H1-type" evidence="14">
    <location>
        <begin position="528"/>
        <end position="555"/>
    </location>
</feature>
<dbReference type="Pfam" id="PF00642">
    <property type="entry name" value="zf-CCCH"/>
    <property type="match status" value="2"/>
</dbReference>
<dbReference type="AlphaFoldDB" id="A0A7J6PXU6"/>
<dbReference type="InterPro" id="IPR036855">
    <property type="entry name" value="Znf_CCCH_sf"/>
</dbReference>
<dbReference type="GO" id="GO:0016787">
    <property type="term" value="F:hydrolase activity"/>
    <property type="evidence" value="ECO:0007669"/>
    <property type="project" value="UniProtKB-KW"/>
</dbReference>
<evidence type="ECO:0000256" key="2">
    <source>
        <dbReference type="ARBA" id="ARBA00022723"/>
    </source>
</evidence>
<dbReference type="InterPro" id="IPR011545">
    <property type="entry name" value="DEAD/DEAH_box_helicase_dom"/>
</dbReference>
<dbReference type="InterPro" id="IPR000571">
    <property type="entry name" value="Znf_CCCH"/>
</dbReference>
<keyword evidence="6 17" id="KW-0347">Helicase</keyword>
<sequence>MSSGTEGGLEPPQEEEQQQGELSYAVLDYSINWTDFCEKHGIDRRISKALNKLEFERPALVQSRAIPSVLENKDVLVKARTGCGKTIAYVVPLLQQLLANAPKSGTRHPLTAFVLVPTKELCVQVNQVVNSLLHYAFDVISCDMHTTTHPYRKALPSILVCTPAACLSVLKARKDLGPTIKHLVIDEADLMLSYGYEDDIKGVLGYLDRYQCMLLSATLNDDVETLKGLCLHKPVIVKLEDAESGAAGGEGHLKQFYLPLRPDEKYLVVYGLLKLKLLVGKTLIFAKDIDSAYRYKLLLDKFSMGSVAVLNYELPFLSRNQIIESFNMNAIDVLIATNQAVSGSGAEEQAIHRGLDFVDVKAVLNADMPETAREYVHRVGRTARGGANGTALTLVDDFEQWQEVLAEIQEAGVEIEALPLDIAELASLKYRVEDVSHSITKKAFRLSRSSLALWMGWEWMNEGITVCSLYLEGRCHYGSKCFFAHSTSELQQQPNLKKTSLCRLYRQGKCTKGSACTYAHSAAELRATEKTVMCIWWLSGHCSHGSKCRFAHGEAELRSPPNSDSTVSSVAGSSPRSEKSPDGFKPKSSSPSVFSPSHGFQHAATFDCGRISDPVEEELCEKDEFGNSPANLLPSSLTHDIIDSDPEEEQAELERNIPRSSYQMVRGAPKIGTVPVSAPVAQLPRVVWLAAALL</sequence>
<evidence type="ECO:0000313" key="17">
    <source>
        <dbReference type="EMBL" id="KAF4700757.1"/>
    </source>
</evidence>
<keyword evidence="2 12" id="KW-0479">Metal-binding</keyword>
<keyword evidence="3" id="KW-0547">Nucleotide-binding</keyword>
<evidence type="ECO:0000256" key="4">
    <source>
        <dbReference type="ARBA" id="ARBA00022771"/>
    </source>
</evidence>
<dbReference type="PANTHER" id="PTHR47959:SF21">
    <property type="entry name" value="DEAD-BOX HELICASE 56"/>
    <property type="match status" value="1"/>
</dbReference>
<evidence type="ECO:0000256" key="11">
    <source>
        <dbReference type="ARBA" id="ARBA00047984"/>
    </source>
</evidence>
<dbReference type="Pfam" id="PF00270">
    <property type="entry name" value="DEAD"/>
    <property type="match status" value="1"/>
</dbReference>
<dbReference type="GO" id="GO:0005829">
    <property type="term" value="C:cytosol"/>
    <property type="evidence" value="ECO:0007669"/>
    <property type="project" value="TreeGrafter"/>
</dbReference>
<dbReference type="InterPro" id="IPR050079">
    <property type="entry name" value="DEAD_box_RNA_helicase"/>
</dbReference>
<evidence type="ECO:0000256" key="7">
    <source>
        <dbReference type="ARBA" id="ARBA00022833"/>
    </source>
</evidence>
<keyword evidence="4 12" id="KW-0863">Zinc-finger</keyword>
<feature type="domain" description="Helicase C-terminal" evidence="16">
    <location>
        <begin position="252"/>
        <end position="426"/>
    </location>
</feature>
<dbReference type="SMART" id="SM00490">
    <property type="entry name" value="HELICc"/>
    <property type="match status" value="1"/>
</dbReference>
<evidence type="ECO:0000256" key="9">
    <source>
        <dbReference type="ARBA" id="ARBA00022884"/>
    </source>
</evidence>
<gene>
    <name evidence="17" type="primary">DDX56_3</name>
    <name evidence="17" type="ORF">FOZ62_024434</name>
</gene>
<dbReference type="Gene3D" id="3.40.50.300">
    <property type="entry name" value="P-loop containing nucleotide triphosphate hydrolases"/>
    <property type="match status" value="2"/>
</dbReference>
<dbReference type="EMBL" id="JABANM010033743">
    <property type="protein sequence ID" value="KAF4700757.1"/>
    <property type="molecule type" value="Genomic_DNA"/>
</dbReference>
<evidence type="ECO:0000259" key="14">
    <source>
        <dbReference type="PROSITE" id="PS50103"/>
    </source>
</evidence>
<evidence type="ECO:0000313" key="18">
    <source>
        <dbReference type="Proteomes" id="UP000574390"/>
    </source>
</evidence>
<dbReference type="SUPFAM" id="SSF52540">
    <property type="entry name" value="P-loop containing nucleoside triphosphate hydrolases"/>
    <property type="match status" value="2"/>
</dbReference>
<feature type="domain" description="C3H1-type" evidence="14">
    <location>
        <begin position="461"/>
        <end position="488"/>
    </location>
</feature>
<dbReference type="CDD" id="cd18787">
    <property type="entry name" value="SF2_C_DEAD"/>
    <property type="match status" value="1"/>
</dbReference>
<evidence type="ECO:0000256" key="1">
    <source>
        <dbReference type="ARBA" id="ARBA00012552"/>
    </source>
</evidence>
<dbReference type="GO" id="GO:0008270">
    <property type="term" value="F:zinc ion binding"/>
    <property type="evidence" value="ECO:0007669"/>
    <property type="project" value="UniProtKB-KW"/>
</dbReference>
<keyword evidence="9" id="KW-0694">RNA-binding</keyword>
<dbReference type="InterPro" id="IPR027417">
    <property type="entry name" value="P-loop_NTPase"/>
</dbReference>
<keyword evidence="8" id="KW-0067">ATP-binding</keyword>
<feature type="zinc finger region" description="C3H1-type" evidence="12">
    <location>
        <begin position="461"/>
        <end position="488"/>
    </location>
</feature>
<evidence type="ECO:0000256" key="6">
    <source>
        <dbReference type="ARBA" id="ARBA00022806"/>
    </source>
</evidence>
<dbReference type="Pfam" id="PF14608">
    <property type="entry name" value="zf-CCCH_2"/>
    <property type="match status" value="1"/>
</dbReference>
<evidence type="ECO:0000256" key="3">
    <source>
        <dbReference type="ARBA" id="ARBA00022741"/>
    </source>
</evidence>
<evidence type="ECO:0000256" key="12">
    <source>
        <dbReference type="PROSITE-ProRule" id="PRU00723"/>
    </source>
</evidence>
<feature type="zinc finger region" description="C3H1-type" evidence="12">
    <location>
        <begin position="496"/>
        <end position="523"/>
    </location>
</feature>
<comment type="catalytic activity">
    <reaction evidence="11">
        <text>ATP + H2O = ADP + phosphate + H(+)</text>
        <dbReference type="Rhea" id="RHEA:13065"/>
        <dbReference type="ChEBI" id="CHEBI:15377"/>
        <dbReference type="ChEBI" id="CHEBI:15378"/>
        <dbReference type="ChEBI" id="CHEBI:30616"/>
        <dbReference type="ChEBI" id="CHEBI:43474"/>
        <dbReference type="ChEBI" id="CHEBI:456216"/>
        <dbReference type="EC" id="3.6.4.13"/>
    </reaction>
</comment>
<feature type="compositionally biased region" description="Low complexity" evidence="13">
    <location>
        <begin position="586"/>
        <end position="597"/>
    </location>
</feature>
<dbReference type="GO" id="GO:0005524">
    <property type="term" value="F:ATP binding"/>
    <property type="evidence" value="ECO:0007669"/>
    <property type="project" value="UniProtKB-KW"/>
</dbReference>
<feature type="domain" description="Helicase ATP-binding" evidence="15">
    <location>
        <begin position="66"/>
        <end position="237"/>
    </location>
</feature>
<dbReference type="GO" id="GO:0003724">
    <property type="term" value="F:RNA helicase activity"/>
    <property type="evidence" value="ECO:0007669"/>
    <property type="project" value="UniProtKB-EC"/>
</dbReference>
<dbReference type="SMART" id="SM00356">
    <property type="entry name" value="ZnF_C3H1"/>
    <property type="match status" value="3"/>
</dbReference>
<organism evidence="17 18">
    <name type="scientific">Perkinsus olseni</name>
    <name type="common">Perkinsus atlanticus</name>
    <dbReference type="NCBI Taxonomy" id="32597"/>
    <lineage>
        <taxon>Eukaryota</taxon>
        <taxon>Sar</taxon>
        <taxon>Alveolata</taxon>
        <taxon>Perkinsozoa</taxon>
        <taxon>Perkinsea</taxon>
        <taxon>Perkinsida</taxon>
        <taxon>Perkinsidae</taxon>
        <taxon>Perkinsus</taxon>
    </lineage>
</organism>
<dbReference type="Pfam" id="PF00271">
    <property type="entry name" value="Helicase_C"/>
    <property type="match status" value="1"/>
</dbReference>
<dbReference type="InterPro" id="IPR001650">
    <property type="entry name" value="Helicase_C-like"/>
</dbReference>
<protein>
    <recommendedName>
        <fullName evidence="1">RNA helicase</fullName>
        <ecNumber evidence="1">3.6.4.13</ecNumber>
    </recommendedName>
</protein>
<evidence type="ECO:0000256" key="10">
    <source>
        <dbReference type="ARBA" id="ARBA00038041"/>
    </source>
</evidence>
<dbReference type="PROSITE" id="PS50103">
    <property type="entry name" value="ZF_C3H1"/>
    <property type="match status" value="3"/>
</dbReference>
<feature type="domain" description="C3H1-type" evidence="14">
    <location>
        <begin position="496"/>
        <end position="523"/>
    </location>
</feature>
<feature type="compositionally biased region" description="Low complexity" evidence="13">
    <location>
        <begin position="563"/>
        <end position="575"/>
    </location>
</feature>
<evidence type="ECO:0000256" key="8">
    <source>
        <dbReference type="ARBA" id="ARBA00022840"/>
    </source>
</evidence>
<name>A0A7J6PXU6_PEROL</name>
<dbReference type="SMART" id="SM00487">
    <property type="entry name" value="DEXDc"/>
    <property type="match status" value="1"/>
</dbReference>